<dbReference type="Proteomes" id="UP000694941">
    <property type="component" value="Unplaced"/>
</dbReference>
<protein>
    <submittedName>
        <fullName evidence="3">Neurofibromin-like</fullName>
    </submittedName>
</protein>
<dbReference type="RefSeq" id="XP_013778389.1">
    <property type="nucleotide sequence ID" value="XM_013922935.2"/>
</dbReference>
<organism evidence="2 3">
    <name type="scientific">Limulus polyphemus</name>
    <name type="common">Atlantic horseshoe crab</name>
    <dbReference type="NCBI Taxonomy" id="6850"/>
    <lineage>
        <taxon>Eukaryota</taxon>
        <taxon>Metazoa</taxon>
        <taxon>Ecdysozoa</taxon>
        <taxon>Arthropoda</taxon>
        <taxon>Chelicerata</taxon>
        <taxon>Merostomata</taxon>
        <taxon>Xiphosura</taxon>
        <taxon>Limulidae</taxon>
        <taxon>Limulus</taxon>
    </lineage>
</organism>
<keyword evidence="2" id="KW-1185">Reference proteome</keyword>
<feature type="non-terminal residue" evidence="3">
    <location>
        <position position="821"/>
    </location>
</feature>
<proteinExistence type="predicted"/>
<evidence type="ECO:0000313" key="3">
    <source>
        <dbReference type="RefSeq" id="XP_013778389.1"/>
    </source>
</evidence>
<evidence type="ECO:0000256" key="1">
    <source>
        <dbReference type="ARBA" id="ARBA00022553"/>
    </source>
</evidence>
<keyword evidence="1" id="KW-0597">Phosphoprotein</keyword>
<reference evidence="3" key="1">
    <citation type="submission" date="2025-08" db="UniProtKB">
        <authorList>
            <consortium name="RefSeq"/>
        </authorList>
    </citation>
    <scope>IDENTIFICATION</scope>
    <source>
        <tissue evidence="3">Muscle</tissue>
    </source>
</reference>
<evidence type="ECO:0000313" key="2">
    <source>
        <dbReference type="Proteomes" id="UP000694941"/>
    </source>
</evidence>
<dbReference type="PANTHER" id="PTHR10194:SF142">
    <property type="entry name" value="NEUROFIBROMIN"/>
    <property type="match status" value="1"/>
</dbReference>
<gene>
    <name evidence="3" type="primary">LOC106462965</name>
</gene>
<dbReference type="PANTHER" id="PTHR10194">
    <property type="entry name" value="RAS GTPASE-ACTIVATING PROTEINS"/>
    <property type="match status" value="1"/>
</dbReference>
<accession>A0ABM1BB05</accession>
<dbReference type="InterPro" id="IPR039360">
    <property type="entry name" value="Ras_GTPase"/>
</dbReference>
<sequence length="821" mass="94452">MLMCFEIFSTMVTQKPVEWVSALIIRFEEQLPCRSGPQTTHSRINVEQNKESLINISKHKFSMVISGLTRILHSVNEMRTHGQIQPEFENNFYESQLIVLDTLEKCLSWQPKETTRYDEAMNVKALLKELCQFIDMPNENLMVVHLKNLASKVLFALSLNNFGAVFSRISARLEELSKTNEENPDFIDIELVQHINVDVGKLVKLLNEINQKLKYLKKNAHHILMVSLEKVIWSWMDTYPQEFMELQKKPNEELADCCDRLFELLDSFAESNKKKASVWPLQIMLLVLCPKILEEIVNADSGAPCSPRHFRKRQFVESVKKALVPHATSKQLTEAAAMTCVKLCKCSTYINILDSNNVVFALVQSVISDLKFLLFNPSKPFSRSQSSLNQDIDLMIDCFVSCFRINPHNNEALKVCLNPNFPSTYHFVLVCSLYRIITQPRLTWWPKIDIVYNKAPDLRCMFNDTVTKVTQGCVSHNPLRMIQSLTLKEKVSTLKFKEKSSEDSLSYKNLLLWMVRLIRAAPMLMLNNQGKTRHEIQSSTQELINGLVALVHQTSMPDVSQEAMEALLILHQPDNIEMWNPEAPINTFWDVSSQVLFSISQKLIQHQIVNYCELLKWLREILKCRNAFLLRNKDYANLGSNVAVSRQAHIKLEVVFFMYLWSIEIDAVLVTMSCFVLLCEETDIRRGQDDLSVTYLLPNYCVYQELAAASTVLTTGRAALQKRIMALLRKIEHCTQGCSQAWEDTFLNWEVVTKLLISYPKTKLEEGQICEGFHRTIGKRRASHQSTEHDLEDQLNEWANMTGFLCALGGVCLQRKPLPRP</sequence>
<name>A0ABM1BB05_LIMPO</name>
<dbReference type="GeneID" id="106462965"/>